<evidence type="ECO:0000313" key="3">
    <source>
        <dbReference type="Proteomes" id="UP000236379"/>
    </source>
</evidence>
<accession>A0A2K3US27</accession>
<dbReference type="EMBL" id="PPPD01000004">
    <property type="protein sequence ID" value="PNY79351.1"/>
    <property type="molecule type" value="Genomic_DNA"/>
</dbReference>
<reference evidence="2 3" key="1">
    <citation type="submission" date="2018-01" db="EMBL/GenBank/DDBJ databases">
        <title>Deinococcus koreensis sp. nov., a radiation-resistant bacterium isolated from river water.</title>
        <authorList>
            <person name="Choi A."/>
        </authorList>
    </citation>
    <scope>NUCLEOTIDE SEQUENCE [LARGE SCALE GENOMIC DNA]</scope>
    <source>
        <strain evidence="2 3">SJW1-2</strain>
    </source>
</reference>
<name>A0A2K3US27_9DEIO</name>
<gene>
    <name evidence="2" type="ORF">CVO96_19695</name>
</gene>
<protein>
    <submittedName>
        <fullName evidence="2">Uncharacterized protein</fullName>
    </submittedName>
</protein>
<keyword evidence="3" id="KW-1185">Reference proteome</keyword>
<organism evidence="2 3">
    <name type="scientific">Deinococcus koreensis</name>
    <dbReference type="NCBI Taxonomy" id="2054903"/>
    <lineage>
        <taxon>Bacteria</taxon>
        <taxon>Thermotogati</taxon>
        <taxon>Deinococcota</taxon>
        <taxon>Deinococci</taxon>
        <taxon>Deinococcales</taxon>
        <taxon>Deinococcaceae</taxon>
        <taxon>Deinococcus</taxon>
    </lineage>
</organism>
<feature type="region of interest" description="Disordered" evidence="1">
    <location>
        <begin position="106"/>
        <end position="160"/>
    </location>
</feature>
<dbReference type="AlphaFoldDB" id="A0A2K3US27"/>
<evidence type="ECO:0000313" key="2">
    <source>
        <dbReference type="EMBL" id="PNY79351.1"/>
    </source>
</evidence>
<sequence>MSALVLTLPDHVPPSRYLAAFRDAVKAGTLQAAPLAETFRVGTARHYDDLVRVSEAFQAWHQQTLRTYELRRARRGVVAHADDLQSGAADFDVLAERYRQQLVARASVKHPRPGKKRRKPKLDAAGLMPALSPPVDPGAGVEGGGSGRPTSPLTSEWPVT</sequence>
<proteinExistence type="predicted"/>
<evidence type="ECO:0000256" key="1">
    <source>
        <dbReference type="SAM" id="MobiDB-lite"/>
    </source>
</evidence>
<dbReference type="Proteomes" id="UP000236379">
    <property type="component" value="Unassembled WGS sequence"/>
</dbReference>
<feature type="compositionally biased region" description="Basic residues" evidence="1">
    <location>
        <begin position="107"/>
        <end position="120"/>
    </location>
</feature>
<comment type="caution">
    <text evidence="2">The sequence shown here is derived from an EMBL/GenBank/DDBJ whole genome shotgun (WGS) entry which is preliminary data.</text>
</comment>